<reference evidence="3 4" key="1">
    <citation type="journal article" date="2019" name="Nat. Ecol. Evol.">
        <title>Megaphylogeny resolves global patterns of mushroom evolution.</title>
        <authorList>
            <person name="Varga T."/>
            <person name="Krizsan K."/>
            <person name="Foldi C."/>
            <person name="Dima B."/>
            <person name="Sanchez-Garcia M."/>
            <person name="Sanchez-Ramirez S."/>
            <person name="Szollosi G.J."/>
            <person name="Szarkandi J.G."/>
            <person name="Papp V."/>
            <person name="Albert L."/>
            <person name="Andreopoulos W."/>
            <person name="Angelini C."/>
            <person name="Antonin V."/>
            <person name="Barry K.W."/>
            <person name="Bougher N.L."/>
            <person name="Buchanan P."/>
            <person name="Buyck B."/>
            <person name="Bense V."/>
            <person name="Catcheside P."/>
            <person name="Chovatia M."/>
            <person name="Cooper J."/>
            <person name="Damon W."/>
            <person name="Desjardin D."/>
            <person name="Finy P."/>
            <person name="Geml J."/>
            <person name="Haridas S."/>
            <person name="Hughes K."/>
            <person name="Justo A."/>
            <person name="Karasinski D."/>
            <person name="Kautmanova I."/>
            <person name="Kiss B."/>
            <person name="Kocsube S."/>
            <person name="Kotiranta H."/>
            <person name="LaButti K.M."/>
            <person name="Lechner B.E."/>
            <person name="Liimatainen K."/>
            <person name="Lipzen A."/>
            <person name="Lukacs Z."/>
            <person name="Mihaltcheva S."/>
            <person name="Morgado L.N."/>
            <person name="Niskanen T."/>
            <person name="Noordeloos M.E."/>
            <person name="Ohm R.A."/>
            <person name="Ortiz-Santana B."/>
            <person name="Ovrebo C."/>
            <person name="Racz N."/>
            <person name="Riley R."/>
            <person name="Savchenko A."/>
            <person name="Shiryaev A."/>
            <person name="Soop K."/>
            <person name="Spirin V."/>
            <person name="Szebenyi C."/>
            <person name="Tomsovsky M."/>
            <person name="Tulloss R.E."/>
            <person name="Uehling J."/>
            <person name="Grigoriev I.V."/>
            <person name="Vagvolgyi C."/>
            <person name="Papp T."/>
            <person name="Martin F.M."/>
            <person name="Miettinen O."/>
            <person name="Hibbett D.S."/>
            <person name="Nagy L.G."/>
        </authorList>
    </citation>
    <scope>NUCLEOTIDE SEQUENCE [LARGE SCALE GENOMIC DNA]</scope>
    <source>
        <strain evidence="3 4">OMC1185</strain>
    </source>
</reference>
<feature type="chain" id="PRO_5022819812" description="Dystroglycan-type cadherin-like domain-containing protein" evidence="2">
    <location>
        <begin position="20"/>
        <end position="993"/>
    </location>
</feature>
<feature type="compositionally biased region" description="Polar residues" evidence="1">
    <location>
        <begin position="692"/>
        <end position="704"/>
    </location>
</feature>
<evidence type="ECO:0008006" key="5">
    <source>
        <dbReference type="Google" id="ProtNLM"/>
    </source>
</evidence>
<dbReference type="InterPro" id="IPR013783">
    <property type="entry name" value="Ig-like_fold"/>
</dbReference>
<name>A0A5C3N4S2_9AGAM</name>
<dbReference type="GO" id="GO:0005509">
    <property type="term" value="F:calcium ion binding"/>
    <property type="evidence" value="ECO:0007669"/>
    <property type="project" value="InterPro"/>
</dbReference>
<dbReference type="Gene3D" id="2.60.40.10">
    <property type="entry name" value="Immunoglobulins"/>
    <property type="match status" value="2"/>
</dbReference>
<dbReference type="SUPFAM" id="SSF49313">
    <property type="entry name" value="Cadherin-like"/>
    <property type="match status" value="2"/>
</dbReference>
<proteinExistence type="predicted"/>
<dbReference type="STRING" id="5364.A0A5C3N4S2"/>
<evidence type="ECO:0000256" key="2">
    <source>
        <dbReference type="SAM" id="SignalP"/>
    </source>
</evidence>
<gene>
    <name evidence="3" type="ORF">OE88DRAFT_1658941</name>
</gene>
<feature type="region of interest" description="Disordered" evidence="1">
    <location>
        <begin position="692"/>
        <end position="752"/>
    </location>
</feature>
<evidence type="ECO:0000313" key="3">
    <source>
        <dbReference type="EMBL" id="TFK52122.1"/>
    </source>
</evidence>
<keyword evidence="2" id="KW-0732">Signal</keyword>
<dbReference type="Proteomes" id="UP000305948">
    <property type="component" value="Unassembled WGS sequence"/>
</dbReference>
<dbReference type="OrthoDB" id="414243at2759"/>
<dbReference type="EMBL" id="ML213510">
    <property type="protein sequence ID" value="TFK52122.1"/>
    <property type="molecule type" value="Genomic_DNA"/>
</dbReference>
<sequence length="993" mass="106082">MIMLVVLYIFLAFSLTAHAAVSVSIPLDEQLPAIARVGKPYTWSFSPKTFFSSKNASIALTGDSLPDWLSLDPGSRTFQGTPGPDDAGNPEVHVKAAEDGTGDTVTSKFTLCITSESPPVVKNPVEAQFHPTNPSLSSVFLPSQGSALSSTRPALRIPEGWSFSIGFVYNTFDYDGDLYYAGRQLDGSPLPPWLRFNAKAITFDGVTPSSPKNSTQLVSLALHGSDQEGYSAGYQPFDLYISSYELSLATSSLPTINITASTPFSVDFSSPADFTGVTIDGNPIQPADLMKLAIDVTEYSSWLHYDEKTRTLSGQPPDPYSAAPVLPVELSTFFNQTLYTNVSLAVVPSFFSTSSLPSLIVQPGKPLTFDLVQYFSNETTVGILGNDNVDLSASFDPPDVDSFLGFDADKAELTGTVPKDVLDADYDQISVMFTAYSHVTHSTSHTSLNVTWAPDAYNKQHARPTPGLSNAAHAKLLLALEILFGVIGGIVMLGVILAGLRHCTKVPDTALTGEAGYRGFSEKEKQWYGIDVEEGSEEGYGWTERKHFDVVNAAAAAPIGIVLPDQTRTPSAPVTGGRYGSLGRTVQQAMSRLGSSPAASSIISPNWSPRSNVISKGEFLSKIRATVRQVSDKYLKGWESGNADGRPMISKPTLITAPPGVVQMNGLPSVHEPFDKANIGIVGYIRNSVMSLGRSPSSSTNATGERSIPRRRADFVPPGRENTGIRAPAKARRQPSGKAVRPLHRQSDSMGSVTSYEAEAVVQTATKAMSIRSARSVSGISYYSQPEGSPAVPARPRLVPFTSAARVPVPSLPYLSPTPTTTKTVKSVTVHSPKRVASQRADVLVSPGDSGDDLEIGMQYVKALGEESSVRESVGTGGARSVFSLESSEQGHRDAVPRMLLRCGEHFRFVIPVVASCAGGKIVARLRDGSGRGAPAFLRYVLKANGMGRGKEAVEFWGAPGVDDLGEFAVGLYVGSGQGECVGRVDVEIVRRS</sequence>
<organism evidence="3 4">
    <name type="scientific">Heliocybe sulcata</name>
    <dbReference type="NCBI Taxonomy" id="5364"/>
    <lineage>
        <taxon>Eukaryota</taxon>
        <taxon>Fungi</taxon>
        <taxon>Dikarya</taxon>
        <taxon>Basidiomycota</taxon>
        <taxon>Agaricomycotina</taxon>
        <taxon>Agaricomycetes</taxon>
        <taxon>Gloeophyllales</taxon>
        <taxon>Gloeophyllaceae</taxon>
        <taxon>Heliocybe</taxon>
    </lineage>
</organism>
<keyword evidence="4" id="KW-1185">Reference proteome</keyword>
<evidence type="ECO:0000256" key="1">
    <source>
        <dbReference type="SAM" id="MobiDB-lite"/>
    </source>
</evidence>
<dbReference type="AlphaFoldDB" id="A0A5C3N4S2"/>
<accession>A0A5C3N4S2</accession>
<dbReference type="InterPro" id="IPR015919">
    <property type="entry name" value="Cadherin-like_sf"/>
</dbReference>
<feature type="signal peptide" evidence="2">
    <location>
        <begin position="1"/>
        <end position="19"/>
    </location>
</feature>
<dbReference type="Pfam" id="PF05345">
    <property type="entry name" value="He_PIG"/>
    <property type="match status" value="1"/>
</dbReference>
<evidence type="ECO:0000313" key="4">
    <source>
        <dbReference type="Proteomes" id="UP000305948"/>
    </source>
</evidence>
<dbReference type="GO" id="GO:0016020">
    <property type="term" value="C:membrane"/>
    <property type="evidence" value="ECO:0007669"/>
    <property type="project" value="InterPro"/>
</dbReference>
<protein>
    <recommendedName>
        <fullName evidence="5">Dystroglycan-type cadherin-like domain-containing protein</fullName>
    </recommendedName>
</protein>